<dbReference type="PANTHER" id="PTHR48112">
    <property type="entry name" value="HIGH MOBILITY GROUP PROTEIN DSP1"/>
    <property type="match status" value="1"/>
</dbReference>
<gene>
    <name evidence="7" type="ORF">HXX76_007882</name>
</gene>
<proteinExistence type="predicted"/>
<dbReference type="PROSITE" id="PS50118">
    <property type="entry name" value="HMG_BOX_2"/>
    <property type="match status" value="2"/>
</dbReference>
<dbReference type="GO" id="GO:0005634">
    <property type="term" value="C:nucleus"/>
    <property type="evidence" value="ECO:0007669"/>
    <property type="project" value="UniProtKB-SubCell"/>
</dbReference>
<name>A0A835VZY6_CHLIN</name>
<feature type="domain" description="HMG box" evidence="6">
    <location>
        <begin position="133"/>
        <end position="201"/>
    </location>
</feature>
<dbReference type="InterPro" id="IPR009071">
    <property type="entry name" value="HMG_box_dom"/>
</dbReference>
<feature type="DNA-binding region" description="HMG box" evidence="4">
    <location>
        <begin position="133"/>
        <end position="201"/>
    </location>
</feature>
<evidence type="ECO:0000313" key="8">
    <source>
        <dbReference type="Proteomes" id="UP000650467"/>
    </source>
</evidence>
<evidence type="ECO:0000256" key="5">
    <source>
        <dbReference type="SAM" id="MobiDB-lite"/>
    </source>
</evidence>
<feature type="compositionally biased region" description="Basic and acidic residues" evidence="5">
    <location>
        <begin position="35"/>
        <end position="54"/>
    </location>
</feature>
<feature type="domain" description="HMG box" evidence="6">
    <location>
        <begin position="59"/>
        <end position="127"/>
    </location>
</feature>
<dbReference type="InterPro" id="IPR050342">
    <property type="entry name" value="HMGB"/>
</dbReference>
<sequence length="206" mass="22693">MLRASLRTVPRAVAPARRAMVVRAFTEGSDAMSAAKKETKPAKKAVEKKPKAEAKPQSIRKAPTAYNLFYKATFPQARSENPDKKVIQLGSVVHEKWTAISAEERAPFEAQAAELKKVVDAQRAELLAAKKAAARPMTAYLLFAGAKRAEMRAQNPDKSMAQLAKLLGAMWKGMSEEEQKPYRDQAKEAMAAWMAKQHPQQESASA</sequence>
<dbReference type="Gene3D" id="1.10.30.10">
    <property type="entry name" value="High mobility group box domain"/>
    <property type="match status" value="2"/>
</dbReference>
<keyword evidence="8" id="KW-1185">Reference proteome</keyword>
<protein>
    <recommendedName>
        <fullName evidence="6">HMG box domain-containing protein</fullName>
    </recommendedName>
</protein>
<keyword evidence="2 4" id="KW-0238">DNA-binding</keyword>
<dbReference type="EMBL" id="JAEHOC010000017">
    <property type="protein sequence ID" value="KAG2434155.1"/>
    <property type="molecule type" value="Genomic_DNA"/>
</dbReference>
<dbReference type="Proteomes" id="UP000650467">
    <property type="component" value="Unassembled WGS sequence"/>
</dbReference>
<dbReference type="OrthoDB" id="1919336at2759"/>
<evidence type="ECO:0000256" key="1">
    <source>
        <dbReference type="ARBA" id="ARBA00004123"/>
    </source>
</evidence>
<feature type="region of interest" description="Disordered" evidence="5">
    <location>
        <begin position="33"/>
        <end position="58"/>
    </location>
</feature>
<dbReference type="Pfam" id="PF00505">
    <property type="entry name" value="HMG_box"/>
    <property type="match status" value="2"/>
</dbReference>
<evidence type="ECO:0000256" key="4">
    <source>
        <dbReference type="PROSITE-ProRule" id="PRU00267"/>
    </source>
</evidence>
<dbReference type="SMART" id="SM00398">
    <property type="entry name" value="HMG"/>
    <property type="match status" value="2"/>
</dbReference>
<dbReference type="InterPro" id="IPR036910">
    <property type="entry name" value="HMG_box_dom_sf"/>
</dbReference>
<dbReference type="GO" id="GO:0003677">
    <property type="term" value="F:DNA binding"/>
    <property type="evidence" value="ECO:0007669"/>
    <property type="project" value="UniProtKB-UniRule"/>
</dbReference>
<evidence type="ECO:0000256" key="3">
    <source>
        <dbReference type="ARBA" id="ARBA00023242"/>
    </source>
</evidence>
<dbReference type="CDD" id="cd00084">
    <property type="entry name" value="HMG-box_SF"/>
    <property type="match status" value="2"/>
</dbReference>
<evidence type="ECO:0000313" key="7">
    <source>
        <dbReference type="EMBL" id="KAG2434155.1"/>
    </source>
</evidence>
<dbReference type="SUPFAM" id="SSF47095">
    <property type="entry name" value="HMG-box"/>
    <property type="match status" value="2"/>
</dbReference>
<comment type="subcellular location">
    <subcellularLocation>
        <location evidence="1">Nucleus</location>
    </subcellularLocation>
</comment>
<evidence type="ECO:0000256" key="2">
    <source>
        <dbReference type="ARBA" id="ARBA00023125"/>
    </source>
</evidence>
<dbReference type="PANTHER" id="PTHR48112:SF32">
    <property type="entry name" value="HIGH MOBILITY GROUP PROTEIN B3"/>
    <property type="match status" value="1"/>
</dbReference>
<reference evidence="7" key="1">
    <citation type="journal article" date="2020" name="bioRxiv">
        <title>Comparative genomics of Chlamydomonas.</title>
        <authorList>
            <person name="Craig R.J."/>
            <person name="Hasan A.R."/>
            <person name="Ness R.W."/>
            <person name="Keightley P.D."/>
        </authorList>
    </citation>
    <scope>NUCLEOTIDE SEQUENCE</scope>
    <source>
        <strain evidence="7">SAG 7.73</strain>
    </source>
</reference>
<comment type="caution">
    <text evidence="7">The sequence shown here is derived from an EMBL/GenBank/DDBJ whole genome shotgun (WGS) entry which is preliminary data.</text>
</comment>
<organism evidence="7 8">
    <name type="scientific">Chlamydomonas incerta</name>
    <dbReference type="NCBI Taxonomy" id="51695"/>
    <lineage>
        <taxon>Eukaryota</taxon>
        <taxon>Viridiplantae</taxon>
        <taxon>Chlorophyta</taxon>
        <taxon>core chlorophytes</taxon>
        <taxon>Chlorophyceae</taxon>
        <taxon>CS clade</taxon>
        <taxon>Chlamydomonadales</taxon>
        <taxon>Chlamydomonadaceae</taxon>
        <taxon>Chlamydomonas</taxon>
    </lineage>
</organism>
<keyword evidence="3 4" id="KW-0539">Nucleus</keyword>
<accession>A0A835VZY6</accession>
<dbReference type="AlphaFoldDB" id="A0A835VZY6"/>
<feature type="DNA-binding region" description="HMG box" evidence="4">
    <location>
        <begin position="59"/>
        <end position="127"/>
    </location>
</feature>
<evidence type="ECO:0000259" key="6">
    <source>
        <dbReference type="PROSITE" id="PS50118"/>
    </source>
</evidence>